<dbReference type="Gene3D" id="3.40.50.2300">
    <property type="match status" value="1"/>
</dbReference>
<dbReference type="OrthoDB" id="7298659at2"/>
<dbReference type="InterPro" id="IPR011990">
    <property type="entry name" value="TPR-like_helical_dom_sf"/>
</dbReference>
<keyword evidence="5" id="KW-0804">Transcription</keyword>
<dbReference type="SUPFAM" id="SSF52172">
    <property type="entry name" value="CheY-like"/>
    <property type="match status" value="1"/>
</dbReference>
<evidence type="ECO:0000256" key="2">
    <source>
        <dbReference type="ARBA" id="ARBA00023012"/>
    </source>
</evidence>
<evidence type="ECO:0000256" key="3">
    <source>
        <dbReference type="ARBA" id="ARBA00023015"/>
    </source>
</evidence>
<evidence type="ECO:0000313" key="8">
    <source>
        <dbReference type="EMBL" id="TVO59664.1"/>
    </source>
</evidence>
<dbReference type="GO" id="GO:0006355">
    <property type="term" value="P:regulation of DNA-templated transcription"/>
    <property type="evidence" value="ECO:0007669"/>
    <property type="project" value="TreeGrafter"/>
</dbReference>
<keyword evidence="3" id="KW-0805">Transcription regulation</keyword>
<dbReference type="InterPro" id="IPR011006">
    <property type="entry name" value="CheY-like_superfamily"/>
</dbReference>
<accession>A0A557R3G3</accession>
<keyword evidence="1" id="KW-0597">Phosphoprotein</keyword>
<gene>
    <name evidence="8" type="ORF">FHP91_00100</name>
</gene>
<dbReference type="GO" id="GO:0000976">
    <property type="term" value="F:transcription cis-regulatory region binding"/>
    <property type="evidence" value="ECO:0007669"/>
    <property type="project" value="TreeGrafter"/>
</dbReference>
<keyword evidence="2" id="KW-0902">Two-component regulatory system</keyword>
<dbReference type="InterPro" id="IPR039420">
    <property type="entry name" value="WalR-like"/>
</dbReference>
<name>A0A557R3G3_9RHOO</name>
<dbReference type="PANTHER" id="PTHR48111:SF1">
    <property type="entry name" value="TWO-COMPONENT RESPONSE REGULATOR ORR33"/>
    <property type="match status" value="1"/>
</dbReference>
<dbReference type="PROSITE" id="PS50110">
    <property type="entry name" value="RESPONSE_REGULATORY"/>
    <property type="match status" value="1"/>
</dbReference>
<dbReference type="AlphaFoldDB" id="A0A557R3G3"/>
<reference evidence="8 9" key="1">
    <citation type="submission" date="2019-07" db="EMBL/GenBank/DDBJ databases">
        <title>The pathways for chlorine oxyanion respiration interact through the shared metabolite chlorate.</title>
        <authorList>
            <person name="Barnum T.P."/>
            <person name="Cheng Y."/>
            <person name="Hill K.A."/>
            <person name="Lucas L.N."/>
            <person name="Carlson H.K."/>
            <person name="Coates J.D."/>
        </authorList>
    </citation>
    <scope>NUCLEOTIDE SEQUENCE [LARGE SCALE GENOMIC DNA]</scope>
    <source>
        <strain evidence="8 9">SFB-3</strain>
    </source>
</reference>
<keyword evidence="9" id="KW-1185">Reference proteome</keyword>
<dbReference type="GO" id="GO:0000156">
    <property type="term" value="F:phosphorelay response regulator activity"/>
    <property type="evidence" value="ECO:0007669"/>
    <property type="project" value="TreeGrafter"/>
</dbReference>
<dbReference type="PANTHER" id="PTHR48111">
    <property type="entry name" value="REGULATOR OF RPOS"/>
    <property type="match status" value="1"/>
</dbReference>
<dbReference type="SMART" id="SM00448">
    <property type="entry name" value="REC"/>
    <property type="match status" value="1"/>
</dbReference>
<comment type="caution">
    <text evidence="6">Lacks conserved residue(s) required for the propagation of feature annotation.</text>
</comment>
<dbReference type="GO" id="GO:0005829">
    <property type="term" value="C:cytosol"/>
    <property type="evidence" value="ECO:0007669"/>
    <property type="project" value="TreeGrafter"/>
</dbReference>
<organism evidence="8 9">
    <name type="scientific">Denitromonas halophila</name>
    <dbReference type="NCBI Taxonomy" id="1629404"/>
    <lineage>
        <taxon>Bacteria</taxon>
        <taxon>Pseudomonadati</taxon>
        <taxon>Pseudomonadota</taxon>
        <taxon>Betaproteobacteria</taxon>
        <taxon>Rhodocyclales</taxon>
        <taxon>Zoogloeaceae</taxon>
        <taxon>Denitromonas</taxon>
    </lineage>
</organism>
<dbReference type="Pfam" id="PF00072">
    <property type="entry name" value="Response_reg"/>
    <property type="match status" value="1"/>
</dbReference>
<evidence type="ECO:0000256" key="1">
    <source>
        <dbReference type="ARBA" id="ARBA00022553"/>
    </source>
</evidence>
<comment type="caution">
    <text evidence="8">The sequence shown here is derived from an EMBL/GenBank/DDBJ whole genome shotgun (WGS) entry which is preliminary data.</text>
</comment>
<dbReference type="RefSeq" id="WP_144307681.1">
    <property type="nucleotide sequence ID" value="NZ_VMNK01000001.1"/>
</dbReference>
<proteinExistence type="predicted"/>
<dbReference type="CDD" id="cd17589">
    <property type="entry name" value="REC_TPR"/>
    <property type="match status" value="1"/>
</dbReference>
<evidence type="ECO:0000256" key="5">
    <source>
        <dbReference type="ARBA" id="ARBA00023163"/>
    </source>
</evidence>
<dbReference type="EMBL" id="VMNK01000001">
    <property type="protein sequence ID" value="TVO59664.1"/>
    <property type="molecule type" value="Genomic_DNA"/>
</dbReference>
<dbReference type="Gene3D" id="1.25.40.10">
    <property type="entry name" value="Tetratricopeptide repeat domain"/>
    <property type="match status" value="2"/>
</dbReference>
<dbReference type="GO" id="GO:0032993">
    <property type="term" value="C:protein-DNA complex"/>
    <property type="evidence" value="ECO:0007669"/>
    <property type="project" value="TreeGrafter"/>
</dbReference>
<evidence type="ECO:0000256" key="4">
    <source>
        <dbReference type="ARBA" id="ARBA00023125"/>
    </source>
</evidence>
<dbReference type="Pfam" id="PF14559">
    <property type="entry name" value="TPR_19"/>
    <property type="match status" value="1"/>
</dbReference>
<dbReference type="SUPFAM" id="SSF48452">
    <property type="entry name" value="TPR-like"/>
    <property type="match status" value="2"/>
</dbReference>
<evidence type="ECO:0000313" key="9">
    <source>
        <dbReference type="Proteomes" id="UP000319502"/>
    </source>
</evidence>
<protein>
    <submittedName>
        <fullName evidence="8">Response regulator</fullName>
    </submittedName>
</protein>
<dbReference type="InterPro" id="IPR001789">
    <property type="entry name" value="Sig_transdc_resp-reg_receiver"/>
</dbReference>
<dbReference type="Proteomes" id="UP000319502">
    <property type="component" value="Unassembled WGS sequence"/>
</dbReference>
<keyword evidence="4" id="KW-0238">DNA-binding</keyword>
<sequence length="541" mass="60145">MPDLSAVTALVIEANPNMRTQLRNMLGESGVDKVQLAVSAGAAVRKLRETRFDLILCEYHIGDGQDGQHLLEDLRHNNIIPLATLFIMVTGERQYEKVVSAAELAPNDYVLKPFAADTLHIRIARAVIKRDALLPTYNLIDAGDIPGALRECIEGEHKHPQYLLDFLRLRAELHISAGEADEAEKVYQQVLELRAIPWARLGLAKALYMRQRYDDAEDLLTGLVEENDQFLDAYDWLARTREAAGEMAKARDILARAAAVSPNRLSRLRRLGAIALEMDDSHTAEAVLGEVVRKGKYSDFRDPDDHVWLMQAQIGNGKLEEAAATLRDLDRTMASTERGKLCTALSSAMLHGKLGDRAKAKAAVESALTESRRLGKVSLSLKQQLAQACFDHGMEADGSEVVLDIIRTADTPRVVENTRKMLDTRGYSNLAQELEKQVHHEVRALVATGAEKAKAGDFDGAVDEMLSAVGKMPNNVHVLFNAALALLRHIENRGWNEQYADQAQRLIDRVRRQDPNNARLPALKDFHATLKAKFGIRDIKV</sequence>
<feature type="domain" description="Response regulatory" evidence="7">
    <location>
        <begin position="8"/>
        <end position="127"/>
    </location>
</feature>
<evidence type="ECO:0000259" key="7">
    <source>
        <dbReference type="PROSITE" id="PS50110"/>
    </source>
</evidence>
<evidence type="ECO:0000256" key="6">
    <source>
        <dbReference type="PROSITE-ProRule" id="PRU00169"/>
    </source>
</evidence>